<dbReference type="SUPFAM" id="SSF56219">
    <property type="entry name" value="DNase I-like"/>
    <property type="match status" value="1"/>
</dbReference>
<dbReference type="PATRIC" id="fig|1045004.4.peg.1853"/>
<name>G9WJW0_9LACO</name>
<dbReference type="GO" id="GO:0004527">
    <property type="term" value="F:exonuclease activity"/>
    <property type="evidence" value="ECO:0007669"/>
    <property type="project" value="UniProtKB-KW"/>
</dbReference>
<dbReference type="GO" id="GO:0004519">
    <property type="term" value="F:endonuclease activity"/>
    <property type="evidence" value="ECO:0007669"/>
    <property type="project" value="UniProtKB-KW"/>
</dbReference>
<keyword evidence="1" id="KW-0378">Hydrolase</keyword>
<dbReference type="Proteomes" id="UP000004959">
    <property type="component" value="Plasmid unnamed"/>
</dbReference>
<dbReference type="Gene3D" id="3.60.10.10">
    <property type="entry name" value="Endonuclease/exonuclease/phosphatase"/>
    <property type="match status" value="1"/>
</dbReference>
<dbReference type="RefSeq" id="WP_007747454.1">
    <property type="nucleotide sequence ID" value="NZ_ATZG01000006.1"/>
</dbReference>
<keyword evidence="1" id="KW-0540">Nuclease</keyword>
<dbReference type="EMBL" id="AFVZ01000002">
    <property type="protein sequence ID" value="EHN58128.1"/>
    <property type="molecule type" value="Genomic_DNA"/>
</dbReference>
<dbReference type="OrthoDB" id="2087662at2"/>
<evidence type="ECO:0000313" key="2">
    <source>
        <dbReference type="Proteomes" id="UP000004959"/>
    </source>
</evidence>
<keyword evidence="1" id="KW-0614">Plasmid</keyword>
<keyword evidence="1" id="KW-0269">Exonuclease</keyword>
<dbReference type="eggNOG" id="ENOG50339CV">
    <property type="taxonomic scope" value="Bacteria"/>
</dbReference>
<dbReference type="AlphaFoldDB" id="G9WJW0"/>
<keyword evidence="1" id="KW-0255">Endonuclease</keyword>
<comment type="caution">
    <text evidence="1">The sequence shown here is derived from an EMBL/GenBank/DDBJ whole genome shotgun (WGS) entry which is preliminary data.</text>
</comment>
<evidence type="ECO:0000313" key="1">
    <source>
        <dbReference type="EMBL" id="EHN58128.1"/>
    </source>
</evidence>
<organism evidence="1 2">
    <name type="scientific">Oenococcus kitaharae DSM 17330</name>
    <dbReference type="NCBI Taxonomy" id="1045004"/>
    <lineage>
        <taxon>Bacteria</taxon>
        <taxon>Bacillati</taxon>
        <taxon>Bacillota</taxon>
        <taxon>Bacilli</taxon>
        <taxon>Lactobacillales</taxon>
        <taxon>Lactobacillaceae</taxon>
        <taxon>Oenococcus</taxon>
    </lineage>
</organism>
<dbReference type="HOGENOM" id="CLU_096813_0_0_9"/>
<accession>G9WJW0</accession>
<gene>
    <name evidence="1" type="ORF">OKIT_1883</name>
</gene>
<sequence length="269" mass="30186">MKLLEWNLNGRTKGNSDLAVELIGDSVARISPDGLVFTEYIRNQYLTSLLQEQGFVISEDNAGQPNGVLLAVKKDCFEITREIDLVPSESNPNFHLIQVKNRKDASQNFTLAGVRIQVGREHGEADYNNDFKRRMEQLAVLILELKGSDVGSLFAMGDFNNAPYKDSDSVDSYAGRARQFYSYPLLRQELNDHDLALITPLDASSCGALRLDHLVSSYRDQVKKIIYDWSFTGDRRYRKNVVGFPDHAMLIADVSTNPVKPKALEGALL</sequence>
<proteinExistence type="predicted"/>
<keyword evidence="2" id="KW-1185">Reference proteome</keyword>
<reference evidence="1 2" key="1">
    <citation type="journal article" date="2012" name="PLoS ONE">
        <title>Functional divergence in the genus oenococcus as predicted by genome sequencing of the newly-described species, Oenococcus kitaharae.</title>
        <authorList>
            <person name="Borneman A.R."/>
            <person name="McCarthy J.M."/>
            <person name="Chambers P.J."/>
            <person name="Bartowsky E.J."/>
        </authorList>
    </citation>
    <scope>NUCLEOTIDE SEQUENCE [LARGE SCALE GENOMIC DNA]</scope>
    <source>
        <strain evidence="2">DSM17330</strain>
        <plasmid evidence="1">unnamed</plasmid>
    </source>
</reference>
<geneLocation type="plasmid" evidence="2"/>
<protein>
    <submittedName>
        <fullName evidence="1">Endonuclease/exonuclease/phosphatase family protein</fullName>
    </submittedName>
</protein>
<dbReference type="InterPro" id="IPR036691">
    <property type="entry name" value="Endo/exonu/phosph_ase_sf"/>
</dbReference>